<dbReference type="RefSeq" id="WP_162443397.1">
    <property type="nucleotide sequence ID" value="NZ_CP048222.1"/>
</dbReference>
<keyword evidence="4" id="KW-1185">Reference proteome</keyword>
<evidence type="ECO:0000313" key="4">
    <source>
        <dbReference type="Proteomes" id="UP000480178"/>
    </source>
</evidence>
<proteinExistence type="predicted"/>
<feature type="domain" description="Acyl-CoA dehydrogenase C-terminal" evidence="2">
    <location>
        <begin position="88"/>
        <end position="211"/>
    </location>
</feature>
<dbReference type="AlphaFoldDB" id="A0A6C0GHJ4"/>
<sequence>MHEQGQPLYNPDGTPLIQAFLLKKEEVILHTTWQAMGMKATGSHSFEARSIPVSQNRYFSISTEEATITNSLYQYPFLQLAQTTLVVTISGMAVRFLDLFTSLQEQKIKSNTGKADSILEVINTTKAQLQTSRKGFYDTVWLSWKALQGEGVSTDLALKAISDSSLSLVQLCRCSINLLFPYGGLEVVKAESEINRVWRNFHTASQHVLLKPEAQQAIL</sequence>
<protein>
    <recommendedName>
        <fullName evidence="2">Acyl-CoA dehydrogenase C-terminal domain-containing protein</fullName>
    </recommendedName>
</protein>
<evidence type="ECO:0000313" key="3">
    <source>
        <dbReference type="EMBL" id="QHT67365.1"/>
    </source>
</evidence>
<dbReference type="Gene3D" id="2.40.110.10">
    <property type="entry name" value="Butyryl-CoA Dehydrogenase, subunit A, domain 2"/>
    <property type="match status" value="1"/>
</dbReference>
<dbReference type="Proteomes" id="UP000480178">
    <property type="component" value="Chromosome"/>
</dbReference>
<name>A0A6C0GHJ4_9BACT</name>
<dbReference type="InterPro" id="IPR046373">
    <property type="entry name" value="Acyl-CoA_Oxase/DH_mid-dom_sf"/>
</dbReference>
<organism evidence="3 4">
    <name type="scientific">Rhodocytophaga rosea</name>
    <dbReference type="NCBI Taxonomy" id="2704465"/>
    <lineage>
        <taxon>Bacteria</taxon>
        <taxon>Pseudomonadati</taxon>
        <taxon>Bacteroidota</taxon>
        <taxon>Cytophagia</taxon>
        <taxon>Cytophagales</taxon>
        <taxon>Rhodocytophagaceae</taxon>
        <taxon>Rhodocytophaga</taxon>
    </lineage>
</organism>
<dbReference type="Pfam" id="PF08028">
    <property type="entry name" value="Acyl-CoA_dh_2"/>
    <property type="match status" value="1"/>
</dbReference>
<dbReference type="EMBL" id="CP048222">
    <property type="protein sequence ID" value="QHT67365.1"/>
    <property type="molecule type" value="Genomic_DNA"/>
</dbReference>
<dbReference type="GO" id="GO:0016627">
    <property type="term" value="F:oxidoreductase activity, acting on the CH-CH group of donors"/>
    <property type="evidence" value="ECO:0007669"/>
    <property type="project" value="InterPro"/>
</dbReference>
<evidence type="ECO:0000256" key="1">
    <source>
        <dbReference type="ARBA" id="ARBA00023002"/>
    </source>
</evidence>
<dbReference type="InterPro" id="IPR013107">
    <property type="entry name" value="Acyl-CoA_DH_C"/>
</dbReference>
<gene>
    <name evidence="3" type="ORF">GXP67_12330</name>
</gene>
<dbReference type="Gene3D" id="1.20.140.10">
    <property type="entry name" value="Butyryl-CoA Dehydrogenase, subunit A, domain 3"/>
    <property type="match status" value="1"/>
</dbReference>
<reference evidence="3 4" key="1">
    <citation type="submission" date="2020-01" db="EMBL/GenBank/DDBJ databases">
        <authorList>
            <person name="Kim M.K."/>
        </authorList>
    </citation>
    <scope>NUCLEOTIDE SEQUENCE [LARGE SCALE GENOMIC DNA]</scope>
    <source>
        <strain evidence="3 4">172606-1</strain>
    </source>
</reference>
<dbReference type="KEGG" id="rhoz:GXP67_12330"/>
<accession>A0A6C0GHJ4</accession>
<evidence type="ECO:0000259" key="2">
    <source>
        <dbReference type="Pfam" id="PF08028"/>
    </source>
</evidence>
<keyword evidence="1" id="KW-0560">Oxidoreductase</keyword>